<comment type="caution">
    <text evidence="1">The sequence shown here is derived from an EMBL/GenBank/DDBJ whole genome shotgun (WGS) entry which is preliminary data.</text>
</comment>
<accession>A0ACC1NA07</accession>
<proteinExistence type="predicted"/>
<evidence type="ECO:0000313" key="2">
    <source>
        <dbReference type="Proteomes" id="UP001143910"/>
    </source>
</evidence>
<protein>
    <submittedName>
        <fullName evidence="1">Uncharacterized protein</fullName>
    </submittedName>
</protein>
<dbReference type="EMBL" id="JANJQO010000676">
    <property type="protein sequence ID" value="KAJ2975691.1"/>
    <property type="molecule type" value="Genomic_DNA"/>
</dbReference>
<organism evidence="1 2">
    <name type="scientific">Zarea fungicola</name>
    <dbReference type="NCBI Taxonomy" id="93591"/>
    <lineage>
        <taxon>Eukaryota</taxon>
        <taxon>Fungi</taxon>
        <taxon>Dikarya</taxon>
        <taxon>Ascomycota</taxon>
        <taxon>Pezizomycotina</taxon>
        <taxon>Sordariomycetes</taxon>
        <taxon>Hypocreomycetidae</taxon>
        <taxon>Hypocreales</taxon>
        <taxon>Cordycipitaceae</taxon>
        <taxon>Zarea</taxon>
    </lineage>
</organism>
<keyword evidence="2" id="KW-1185">Reference proteome</keyword>
<reference evidence="1" key="1">
    <citation type="submission" date="2022-08" db="EMBL/GenBank/DDBJ databases">
        <title>Genome Sequence of Lecanicillium fungicola.</title>
        <authorList>
            <person name="Buettner E."/>
        </authorList>
    </citation>
    <scope>NUCLEOTIDE SEQUENCE</scope>
    <source>
        <strain evidence="1">Babe33</strain>
    </source>
</reference>
<name>A0ACC1NA07_9HYPO</name>
<sequence length="1225" mass="135682">MEAVGSAASIIGVIELSAKLAKLCVEYSRDVTNAAQDIARLQKQLELLGDTSRSVQDFLSSPSSSRVKNSKQLLLAVHDSLVQLQTWDDALRPRPGQQRMRRFGLRSFKWPFQRKEFETTMQHLSRSTEAISLALQVAQLTSVADLERKITLDRLPIAKGAFFDSYAEEYNATCLPYTRTEVLRTISAWVNEGNYDGTGKPVFWLNGMVGTGKSTILRTVAQQLSGSRQLGATFFFNRGELDRNNLSKFFTTLAADLVTREPALVPHIQSAIDADPNIATKNAKEQFAKLIVQPLLAILSMAEKPRLPLVMIIDAVDECEREEDVQLLVQLLCGLDLMTSRCLKVLLASRPELSIRRHMTLMEGRCKTLVLHDMPESIIERDLLNILKHELVSIRQNYNATVPEDRALESDWPGNGTIEKLVKMASPLFIFVATMCRFLADRRCGNPNQQLQEILQLETRSQESQLDATYLPVVSRLVAGLYSKQKKVIIQQFRDIVGPIIVLTSPLSSTALSYLLDIPRSTIDDRLDLLHSVLKIPASDIEPIRLLHLSFRDFLVDEEKRDTSPFWIDEQATHKAMANHCLRILTSSLRRNICNLTTPGTPRACIPMQTIAEGLPAQVQYACMSWVSHIHASDTSIGDDGPPQNSSQLSVLLEDGIWFASTNSKTIDRTPLQLYSSLLAFAPEQSRVRRAFEADNSVRVWRTNGDVVHILTGHTDWVLSAVFSHDSTLIVSGSDDKTVRVWNADAGECVGVLYGHEASISSLLVSASHDKTVRIWKMETGECIQTLVGHAGPVRSISLSAREPKLVVSTSHDQTTRIWHISTGSCLQVFHGHTDWCTAVSFSHDAKYVASASVDKTARVWSTDARDVYTTLPKFDAHNGWVRSVIISPDRALIASASYDNTLGLWSVDTGERIHVLKGHTDSVRGVEFSHNSKLLLSSSHDTTIRVWQVKTGICLHVLQGHSDWAVSALFSHDSALIVSASDDKTVKLWETRSGECLDTLQGHTAWVLAIALSRDSSLAASASHDNTARIWSIKTGACLNVLVGHTGAVCCVEFLNLSLLASGSEDKTVRLWRLDTGECIREIGAMNSSPRTLAFSKDSEYLAVASSDCILQFFLVSTGECLGRLDTGAVLSTLSFDPDVTLRLHTDIGVMDLQPVSKDAAVIETFGEFVGLGISKDRSWITWNGDNWFWLPLEARPYSSDVVGSTVVTGSQSGRVTIMRFYQL</sequence>
<evidence type="ECO:0000313" key="1">
    <source>
        <dbReference type="EMBL" id="KAJ2975691.1"/>
    </source>
</evidence>
<dbReference type="Proteomes" id="UP001143910">
    <property type="component" value="Unassembled WGS sequence"/>
</dbReference>
<gene>
    <name evidence="1" type="ORF">NQ176_g5381</name>
</gene>